<comment type="similarity">
    <text evidence="3">Belongs to the class-III pyridoxal-phosphate-dependent aminotransferase family.</text>
</comment>
<keyword evidence="4" id="KW-0808">Transferase</keyword>
<keyword evidence="4" id="KW-0032">Aminotransferase</keyword>
<dbReference type="Pfam" id="PF00202">
    <property type="entry name" value="Aminotran_3"/>
    <property type="match status" value="1"/>
</dbReference>
<evidence type="ECO:0000313" key="4">
    <source>
        <dbReference type="EMBL" id="MFC0385666.1"/>
    </source>
</evidence>
<proteinExistence type="inferred from homology"/>
<dbReference type="InterPro" id="IPR015424">
    <property type="entry name" value="PyrdxlP-dep_Trfase"/>
</dbReference>
<comment type="caution">
    <text evidence="4">The sequence shown here is derived from an EMBL/GenBank/DDBJ whole genome shotgun (WGS) entry which is preliminary data.</text>
</comment>
<keyword evidence="5" id="KW-1185">Reference proteome</keyword>
<dbReference type="Proteomes" id="UP001589789">
    <property type="component" value="Unassembled WGS sequence"/>
</dbReference>
<dbReference type="InterPro" id="IPR005814">
    <property type="entry name" value="Aminotrans_3"/>
</dbReference>
<evidence type="ECO:0000256" key="1">
    <source>
        <dbReference type="ARBA" id="ARBA00001933"/>
    </source>
</evidence>
<protein>
    <submittedName>
        <fullName evidence="4">Aminotransferase class III-fold pyridoxal phosphate-dependent enzyme</fullName>
    </submittedName>
</protein>
<dbReference type="PANTHER" id="PTHR43713:SF3">
    <property type="entry name" value="GLUTAMATE-1-SEMIALDEHYDE 2,1-AMINOMUTASE 1, CHLOROPLASTIC-RELATED"/>
    <property type="match status" value="1"/>
</dbReference>
<dbReference type="Gene3D" id="3.90.1150.10">
    <property type="entry name" value="Aspartate Aminotransferase, domain 1"/>
    <property type="match status" value="1"/>
</dbReference>
<evidence type="ECO:0000256" key="2">
    <source>
        <dbReference type="ARBA" id="ARBA00022898"/>
    </source>
</evidence>
<dbReference type="InterPro" id="IPR015421">
    <property type="entry name" value="PyrdxlP-dep_Trfase_major"/>
</dbReference>
<gene>
    <name evidence="4" type="ORF">ACFFIC_08860</name>
</gene>
<dbReference type="GO" id="GO:0008483">
    <property type="term" value="F:transaminase activity"/>
    <property type="evidence" value="ECO:0007669"/>
    <property type="project" value="UniProtKB-KW"/>
</dbReference>
<evidence type="ECO:0000313" key="5">
    <source>
        <dbReference type="Proteomes" id="UP001589789"/>
    </source>
</evidence>
<reference evidence="4 5" key="1">
    <citation type="submission" date="2024-09" db="EMBL/GenBank/DDBJ databases">
        <authorList>
            <person name="Sun Q."/>
            <person name="Mori K."/>
        </authorList>
    </citation>
    <scope>NUCLEOTIDE SEQUENCE [LARGE SCALE GENOMIC DNA]</scope>
    <source>
        <strain evidence="4 5">CCM 7468</strain>
    </source>
</reference>
<comment type="cofactor">
    <cofactor evidence="1">
        <name>pyridoxal 5'-phosphate</name>
        <dbReference type="ChEBI" id="CHEBI:597326"/>
    </cofactor>
</comment>
<dbReference type="Gene3D" id="3.40.640.10">
    <property type="entry name" value="Type I PLP-dependent aspartate aminotransferase-like (Major domain)"/>
    <property type="match status" value="1"/>
</dbReference>
<dbReference type="PANTHER" id="PTHR43713">
    <property type="entry name" value="GLUTAMATE-1-SEMIALDEHYDE 2,1-AMINOMUTASE"/>
    <property type="match status" value="1"/>
</dbReference>
<name>A0ABV6IPX9_9PROT</name>
<keyword evidence="2 3" id="KW-0663">Pyridoxal phosphate</keyword>
<dbReference type="RefSeq" id="WP_377049814.1">
    <property type="nucleotide sequence ID" value="NZ_JBHLVZ010000011.1"/>
</dbReference>
<dbReference type="InterPro" id="IPR015422">
    <property type="entry name" value="PyrdxlP-dep_Trfase_small"/>
</dbReference>
<accession>A0ABV6IPX9</accession>
<dbReference type="PROSITE" id="PS00600">
    <property type="entry name" value="AA_TRANSFER_CLASS_3"/>
    <property type="match status" value="1"/>
</dbReference>
<dbReference type="SUPFAM" id="SSF53383">
    <property type="entry name" value="PLP-dependent transferases"/>
    <property type="match status" value="1"/>
</dbReference>
<organism evidence="4 5">
    <name type="scientific">Muricoccus vinaceus</name>
    <dbReference type="NCBI Taxonomy" id="424704"/>
    <lineage>
        <taxon>Bacteria</taxon>
        <taxon>Pseudomonadati</taxon>
        <taxon>Pseudomonadota</taxon>
        <taxon>Alphaproteobacteria</taxon>
        <taxon>Acetobacterales</taxon>
        <taxon>Roseomonadaceae</taxon>
        <taxon>Muricoccus</taxon>
    </lineage>
</organism>
<dbReference type="EMBL" id="JBHLVZ010000011">
    <property type="protein sequence ID" value="MFC0385666.1"/>
    <property type="molecule type" value="Genomic_DNA"/>
</dbReference>
<sequence length="422" mass="44548">MPDTMFQAQALSQAEGAAGPMDAALRARARQVIPGGLWGHLNAAKLPDGYPQFFSRAEGCHLWDADGREFIDLMCSWGPIVLGHRHPAVEAAASAQAAQGDCLNGPAPVLVELAELLVEMIPHADWCLLAKNGTDATTACVTIARAETGRRKLLVARGAYHGAVPWCSPSVAGVTEEDRAHLIPFEYNDAASLEAAADRAGADLAGIIVSAFRHDMGVALELADPAFGRQARSICDATGAALILDDVRAGFRLDLGGSWETIGVRPDLAAYSKAIANGHALAAVTGGERFREATTRVYTTGSFWCTAVPMAAALATLTELRRIDGPARMRAMGERLRAGLDRLAARHGLTIRNSGPPAMPLMQFEQDPGVRLGEAFCAAALRHGAYFHPRHNMFLSCAHGEAEIDTALEAADAGFAAVAAIA</sequence>
<evidence type="ECO:0000256" key="3">
    <source>
        <dbReference type="RuleBase" id="RU003560"/>
    </source>
</evidence>
<dbReference type="InterPro" id="IPR049704">
    <property type="entry name" value="Aminotrans_3_PPA_site"/>
</dbReference>